<feature type="signal peptide" evidence="1">
    <location>
        <begin position="1"/>
        <end position="17"/>
    </location>
</feature>
<evidence type="ECO:0000313" key="3">
    <source>
        <dbReference type="Proteomes" id="UP000265725"/>
    </source>
</evidence>
<evidence type="ECO:0000256" key="1">
    <source>
        <dbReference type="SAM" id="SignalP"/>
    </source>
</evidence>
<keyword evidence="3" id="KW-1185">Reference proteome</keyword>
<evidence type="ECO:0000313" key="2">
    <source>
        <dbReference type="EMBL" id="AYC28410.1"/>
    </source>
</evidence>
<dbReference type="EMBL" id="CP032418">
    <property type="protein sequence ID" value="AYC28410.1"/>
    <property type="molecule type" value="Genomic_DNA"/>
</dbReference>
<evidence type="ECO:0008006" key="4">
    <source>
        <dbReference type="Google" id="ProtNLM"/>
    </source>
</evidence>
<gene>
    <name evidence="2" type="ORF">D3873_00435</name>
</gene>
<organism evidence="2 3">
    <name type="scientific">Paenisporosarcina cavernae</name>
    <dbReference type="NCBI Taxonomy" id="2320858"/>
    <lineage>
        <taxon>Bacteria</taxon>
        <taxon>Bacillati</taxon>
        <taxon>Bacillota</taxon>
        <taxon>Bacilli</taxon>
        <taxon>Bacillales</taxon>
        <taxon>Caryophanaceae</taxon>
        <taxon>Paenisporosarcina</taxon>
    </lineage>
</organism>
<proteinExistence type="predicted"/>
<dbReference type="KEGG" id="paek:D3873_00435"/>
<dbReference type="Proteomes" id="UP000265725">
    <property type="component" value="Chromosome"/>
</dbReference>
<name>A0A385YPZ2_9BACL</name>
<sequence>MKLSYILLLLLSVTVSGCTSTSFTEDFRINGTIKEVIQEEEMLLIEGTPASGGNLATYEIPVASLYGYEEGQKVEVIVYSNTDADVWHLDNMKFDITLIE</sequence>
<feature type="chain" id="PRO_5038981795" description="DUF3221 domain-containing protein" evidence="1">
    <location>
        <begin position="18"/>
        <end position="100"/>
    </location>
</feature>
<dbReference type="OrthoDB" id="2974330at2"/>
<dbReference type="AlphaFoldDB" id="A0A385YPZ2"/>
<dbReference type="PROSITE" id="PS51257">
    <property type="entry name" value="PROKAR_LIPOPROTEIN"/>
    <property type="match status" value="1"/>
</dbReference>
<reference evidence="3" key="1">
    <citation type="submission" date="2018-09" db="EMBL/GenBank/DDBJ databases">
        <authorList>
            <person name="Zhu H."/>
        </authorList>
    </citation>
    <scope>NUCLEOTIDE SEQUENCE [LARGE SCALE GENOMIC DNA]</scope>
    <source>
        <strain evidence="3">K2R23-3</strain>
    </source>
</reference>
<keyword evidence="1" id="KW-0732">Signal</keyword>
<dbReference type="RefSeq" id="WP_119882155.1">
    <property type="nucleotide sequence ID" value="NZ_CP032418.1"/>
</dbReference>
<accession>A0A385YPZ2</accession>
<protein>
    <recommendedName>
        <fullName evidence="4">DUF3221 domain-containing protein</fullName>
    </recommendedName>
</protein>